<dbReference type="InterPro" id="IPR043128">
    <property type="entry name" value="Rev_trsase/Diguanyl_cyclase"/>
</dbReference>
<dbReference type="Pfam" id="PF00672">
    <property type="entry name" value="HAMP"/>
    <property type="match status" value="1"/>
</dbReference>
<proteinExistence type="predicted"/>
<dbReference type="GO" id="GO:0071111">
    <property type="term" value="F:cyclic-guanylate-specific phosphodiesterase activity"/>
    <property type="evidence" value="ECO:0007669"/>
    <property type="project" value="UniProtKB-EC"/>
</dbReference>
<dbReference type="Pfam" id="PF00563">
    <property type="entry name" value="EAL"/>
    <property type="match status" value="1"/>
</dbReference>
<dbReference type="Pfam" id="PF17152">
    <property type="entry name" value="CHASE8"/>
    <property type="match status" value="1"/>
</dbReference>
<dbReference type="PROSITE" id="PS50885">
    <property type="entry name" value="HAMP"/>
    <property type="match status" value="1"/>
</dbReference>
<dbReference type="EMBL" id="CP096574">
    <property type="protein sequence ID" value="UPU36034.1"/>
    <property type="molecule type" value="Genomic_DNA"/>
</dbReference>
<evidence type="ECO:0000256" key="1">
    <source>
        <dbReference type="ARBA" id="ARBA00051114"/>
    </source>
</evidence>
<protein>
    <submittedName>
        <fullName evidence="7">EAL domain-containing protein</fullName>
    </submittedName>
</protein>
<evidence type="ECO:0000256" key="2">
    <source>
        <dbReference type="SAM" id="Phobius"/>
    </source>
</evidence>
<feature type="domain" description="EAL" evidence="3">
    <location>
        <begin position="445"/>
        <end position="699"/>
    </location>
</feature>
<organism evidence="6 8">
    <name type="scientific">Geomonas paludis</name>
    <dbReference type="NCBI Taxonomy" id="2740185"/>
    <lineage>
        <taxon>Bacteria</taxon>
        <taxon>Pseudomonadati</taxon>
        <taxon>Thermodesulfobacteriota</taxon>
        <taxon>Desulfuromonadia</taxon>
        <taxon>Geobacterales</taxon>
        <taxon>Geobacteraceae</taxon>
        <taxon>Geomonas</taxon>
    </lineage>
</organism>
<evidence type="ECO:0000313" key="9">
    <source>
        <dbReference type="Proteomes" id="UP000831485"/>
    </source>
</evidence>
<dbReference type="SUPFAM" id="SSF55073">
    <property type="entry name" value="Nucleotide cyclase"/>
    <property type="match status" value="1"/>
</dbReference>
<dbReference type="SMART" id="SM00304">
    <property type="entry name" value="HAMP"/>
    <property type="match status" value="1"/>
</dbReference>
<dbReference type="PANTHER" id="PTHR44757:SF2">
    <property type="entry name" value="BIOFILM ARCHITECTURE MAINTENANCE PROTEIN MBAA"/>
    <property type="match status" value="1"/>
</dbReference>
<dbReference type="InterPro" id="IPR001633">
    <property type="entry name" value="EAL_dom"/>
</dbReference>
<dbReference type="InterPro" id="IPR052155">
    <property type="entry name" value="Biofilm_reg_signaling"/>
</dbReference>
<dbReference type="Proteomes" id="UP000568888">
    <property type="component" value="Unassembled WGS sequence"/>
</dbReference>
<dbReference type="AlphaFoldDB" id="A0A6V8MQM9"/>
<evidence type="ECO:0000313" key="6">
    <source>
        <dbReference type="EMBL" id="GFO62375.1"/>
    </source>
</evidence>
<accession>A0A6V8MQM9</accession>
<dbReference type="SUPFAM" id="SSF158472">
    <property type="entry name" value="HAMP domain-like"/>
    <property type="match status" value="1"/>
</dbReference>
<dbReference type="RefSeq" id="WP_246404496.1">
    <property type="nucleotide sequence ID" value="NZ_BLXY01000001.1"/>
</dbReference>
<evidence type="ECO:0000313" key="7">
    <source>
        <dbReference type="EMBL" id="UPU36034.1"/>
    </source>
</evidence>
<dbReference type="Gene3D" id="6.10.340.10">
    <property type="match status" value="1"/>
</dbReference>
<dbReference type="Gene3D" id="3.20.20.450">
    <property type="entry name" value="EAL domain"/>
    <property type="match status" value="1"/>
</dbReference>
<gene>
    <name evidence="6" type="ORF">GMPD_02940</name>
    <name evidence="7" type="ORF">M1B72_21775</name>
</gene>
<dbReference type="GO" id="GO:0071732">
    <property type="term" value="P:cellular response to nitric oxide"/>
    <property type="evidence" value="ECO:0007669"/>
    <property type="project" value="UniProtKB-ARBA"/>
</dbReference>
<keyword evidence="2" id="KW-0812">Transmembrane</keyword>
<dbReference type="CDD" id="cd01949">
    <property type="entry name" value="GGDEF"/>
    <property type="match status" value="1"/>
</dbReference>
<keyword evidence="2" id="KW-1133">Transmembrane helix</keyword>
<feature type="domain" description="HAMP" evidence="4">
    <location>
        <begin position="207"/>
        <end position="260"/>
    </location>
</feature>
<reference evidence="6" key="2">
    <citation type="journal article" date="2021" name="Int. J. Syst. Evol. Microbiol.">
        <title>Geomonas silvestris sp. nov., Geomonas paludis sp. nov. and Geomonas limicola sp. nov., isolated from terrestrial environments, and emended description of the genus Geomonas.</title>
        <authorList>
            <person name="Itoh H."/>
            <person name="Xu Z."/>
            <person name="Masuda Y."/>
            <person name="Ushijima N."/>
            <person name="Hayakawa C."/>
            <person name="Shiratori Y."/>
            <person name="Senoo K."/>
        </authorList>
    </citation>
    <scope>NUCLEOTIDE SEQUENCE</scope>
    <source>
        <strain evidence="6">Red736</strain>
    </source>
</reference>
<dbReference type="InterPro" id="IPR003660">
    <property type="entry name" value="HAMP_dom"/>
</dbReference>
<keyword evidence="2" id="KW-0472">Membrane</keyword>
<dbReference type="Proteomes" id="UP000831485">
    <property type="component" value="Chromosome"/>
</dbReference>
<feature type="transmembrane region" description="Helical" evidence="2">
    <location>
        <begin position="182"/>
        <end position="203"/>
    </location>
</feature>
<dbReference type="InterPro" id="IPR029787">
    <property type="entry name" value="Nucleotide_cyclase"/>
</dbReference>
<dbReference type="PANTHER" id="PTHR44757">
    <property type="entry name" value="DIGUANYLATE CYCLASE DGCP"/>
    <property type="match status" value="1"/>
</dbReference>
<evidence type="ECO:0000259" key="5">
    <source>
        <dbReference type="PROSITE" id="PS50887"/>
    </source>
</evidence>
<dbReference type="SMART" id="SM00267">
    <property type="entry name" value="GGDEF"/>
    <property type="match status" value="1"/>
</dbReference>
<evidence type="ECO:0000259" key="3">
    <source>
        <dbReference type="PROSITE" id="PS50883"/>
    </source>
</evidence>
<dbReference type="CDD" id="cd01948">
    <property type="entry name" value="EAL"/>
    <property type="match status" value="1"/>
</dbReference>
<dbReference type="EMBL" id="BLXY01000001">
    <property type="protein sequence ID" value="GFO62375.1"/>
    <property type="molecule type" value="Genomic_DNA"/>
</dbReference>
<dbReference type="FunFam" id="3.30.70.270:FF:000001">
    <property type="entry name" value="Diguanylate cyclase domain protein"/>
    <property type="match status" value="1"/>
</dbReference>
<dbReference type="GO" id="GO:0007165">
    <property type="term" value="P:signal transduction"/>
    <property type="evidence" value="ECO:0007669"/>
    <property type="project" value="InterPro"/>
</dbReference>
<feature type="transmembrane region" description="Helical" evidence="2">
    <location>
        <begin position="20"/>
        <end position="39"/>
    </location>
</feature>
<reference evidence="8" key="1">
    <citation type="submission" date="2020-06" db="EMBL/GenBank/DDBJ databases">
        <title>Draft genomic sequecing of Geomonas sp. Red736.</title>
        <authorList>
            <person name="Itoh H."/>
            <person name="Xu Z.X."/>
            <person name="Ushijima N."/>
            <person name="Masuda Y."/>
            <person name="Shiratori Y."/>
            <person name="Senoo K."/>
        </authorList>
    </citation>
    <scope>NUCLEOTIDE SEQUENCE [LARGE SCALE GENOMIC DNA]</scope>
    <source>
        <strain evidence="8">Red736</strain>
    </source>
</reference>
<dbReference type="NCBIfam" id="TIGR00254">
    <property type="entry name" value="GGDEF"/>
    <property type="match status" value="1"/>
</dbReference>
<dbReference type="GO" id="GO:0016020">
    <property type="term" value="C:membrane"/>
    <property type="evidence" value="ECO:0007669"/>
    <property type="project" value="InterPro"/>
</dbReference>
<dbReference type="PROSITE" id="PS50883">
    <property type="entry name" value="EAL"/>
    <property type="match status" value="1"/>
</dbReference>
<sequence>MMMRPGEKFIRNLPLQRKLMLIIMSCCTATLFVSSLFFVTREAKVLYRDQQEYLVSVADLIGKNSAPALVFNDLKSVQETIRPLTQKSNILAVYILNQEGRLFARYHALEAEHAALPLEYLPDWASADDVARAMQQVSGESYTSSFLSGYASVVQPIRLDHEQVGTVVIQANAKGFLHSLRWTILVALGFMAVTFLVFCLFSARLQLMISAPLLGLLAAMKEISAGKNFALRVTKPCDDEIGMLYDGFNDMLHEIEERDQILRQRQAHLQQLAHYDPLTRLPNRTLFYDRLAQALFHAERSHEAVAVIFIDLDHFKDINDTLGHRTGDLLLIEVAGRLGTVVRSCDTVARLGGDEFTIFCQNVASPENAALVAQKLVALFAAPFRLGASEIRVTASVGVTLYPHDGRSVDELLMNADIAMYHAKGCGKNVYSLFDKRMNEHASERVTLLADLRQAIEQGEFVLHYQPKVDLLTGKVTSVEALVRWMHPRLGMLAPDKFIRLAEEGGMIAELTEWVMRTACLQARAWQEADLAPVRVAVNLSPFHFQRQDVKQSICAVLGSTGLDPALLEIEITESALMQNDEYTCRVLSELRDMGITISVDDFGTGYSSLSYLHRFPINTLKIDRTFILNMMKSSEDQAIVTAIIAMAKSLKMQIVAEGVESVDQLETLKDQGCHEIQGFLVSRPVNAERVARFFTDEDHLQAHTAAADTLEGGTARQLVRGTE</sequence>
<comment type="catalytic activity">
    <reaction evidence="1">
        <text>3',3'-c-di-GMP + H2O = 5'-phosphoguanylyl(3'-&gt;5')guanosine + H(+)</text>
        <dbReference type="Rhea" id="RHEA:24902"/>
        <dbReference type="ChEBI" id="CHEBI:15377"/>
        <dbReference type="ChEBI" id="CHEBI:15378"/>
        <dbReference type="ChEBI" id="CHEBI:58754"/>
        <dbReference type="ChEBI" id="CHEBI:58805"/>
        <dbReference type="EC" id="3.1.4.52"/>
    </reaction>
    <physiologicalReaction direction="left-to-right" evidence="1">
        <dbReference type="Rhea" id="RHEA:24903"/>
    </physiologicalReaction>
</comment>
<dbReference type="SMART" id="SM00052">
    <property type="entry name" value="EAL"/>
    <property type="match status" value="1"/>
</dbReference>
<evidence type="ECO:0000259" key="4">
    <source>
        <dbReference type="PROSITE" id="PS50885"/>
    </source>
</evidence>
<dbReference type="InterPro" id="IPR000160">
    <property type="entry name" value="GGDEF_dom"/>
</dbReference>
<reference evidence="7" key="3">
    <citation type="submission" date="2022-04" db="EMBL/GenBank/DDBJ databases">
        <authorList>
            <person name="Liu G."/>
        </authorList>
    </citation>
    <scope>NUCLEOTIDE SEQUENCE</scope>
    <source>
        <strain evidence="7">RG22</strain>
    </source>
</reference>
<feature type="domain" description="GGDEF" evidence="5">
    <location>
        <begin position="303"/>
        <end position="436"/>
    </location>
</feature>
<dbReference type="FunFam" id="3.20.20.450:FF:000001">
    <property type="entry name" value="Cyclic di-GMP phosphodiesterase yahA"/>
    <property type="match status" value="1"/>
</dbReference>
<dbReference type="Pfam" id="PF00990">
    <property type="entry name" value="GGDEF"/>
    <property type="match status" value="1"/>
</dbReference>
<dbReference type="SUPFAM" id="SSF141868">
    <property type="entry name" value="EAL domain-like"/>
    <property type="match status" value="1"/>
</dbReference>
<name>A0A6V8MQM9_9BACT</name>
<dbReference type="InterPro" id="IPR035919">
    <property type="entry name" value="EAL_sf"/>
</dbReference>
<dbReference type="Gene3D" id="3.30.70.270">
    <property type="match status" value="1"/>
</dbReference>
<dbReference type="PROSITE" id="PS50887">
    <property type="entry name" value="GGDEF"/>
    <property type="match status" value="1"/>
</dbReference>
<keyword evidence="9" id="KW-1185">Reference proteome</keyword>
<dbReference type="CDD" id="cd06225">
    <property type="entry name" value="HAMP"/>
    <property type="match status" value="1"/>
</dbReference>
<evidence type="ECO:0000313" key="8">
    <source>
        <dbReference type="Proteomes" id="UP000568888"/>
    </source>
</evidence>
<dbReference type="InterPro" id="IPR033417">
    <property type="entry name" value="CHASE8"/>
</dbReference>